<dbReference type="RefSeq" id="WP_179532598.1">
    <property type="nucleotide sequence ID" value="NZ_BAAAPP010000001.1"/>
</dbReference>
<dbReference type="GO" id="GO:0005886">
    <property type="term" value="C:plasma membrane"/>
    <property type="evidence" value="ECO:0007669"/>
    <property type="project" value="UniProtKB-SubCell"/>
</dbReference>
<protein>
    <recommendedName>
        <fullName evidence="7">ABC3 transporter permease C-terminal domain-containing protein</fullName>
    </recommendedName>
</protein>
<keyword evidence="2" id="KW-1003">Cell membrane</keyword>
<reference evidence="8 9" key="1">
    <citation type="submission" date="2020-07" db="EMBL/GenBank/DDBJ databases">
        <title>Sequencing the genomes of 1000 actinobacteria strains.</title>
        <authorList>
            <person name="Klenk H.-P."/>
        </authorList>
    </citation>
    <scope>NUCLEOTIDE SEQUENCE [LARGE SCALE GENOMIC DNA]</scope>
    <source>
        <strain evidence="8 9">DSM 18248</strain>
    </source>
</reference>
<feature type="transmembrane region" description="Helical" evidence="6">
    <location>
        <begin position="265"/>
        <end position="291"/>
    </location>
</feature>
<feature type="transmembrane region" description="Helical" evidence="6">
    <location>
        <begin position="21"/>
        <end position="47"/>
    </location>
</feature>
<sequence length="772" mass="78845">MSGSRPRLRSRTLQGAWARRGTLLPLLLLTVVVVGGVVAVVGFAAAAGTSRLLAVPLLLVGAVAVPATGRELASARRTEIALARLRGLEGGELFTLLLVEPLLVLLVGAAAGTGLGLVVADLAARSWVGDPMGAPGTDVAAAVAVVVVVALVAVLLGMAAALREPLVAQVRGAARPRASGIAAVFAQVLVVVGAVVAVYRARVVDGTQSDLLVLAGPALVGLAAGHVALWAMGALARVGVRRTGRRGLPAYLATRRLARSADAAAPLRVLVAAGVVAGVAVTGAVQVAAWADETARLQAGAPLRFDLERGNGGDAAAVLALTERLDPQGRWLMGAVVVPGEGSVAARRAFVDVDRAERVVGEFYEGTSAARIGELADRLVDPASAASVAAPASRVLVEVAGVSPREQGRLRPQAELTLRRVSGQEVRVQLGTELDLDGAARTVSAPVDCLDGCTVEAITLSRVAGDRPLPFLLTDLRLGSTPVLDRPWSPARAPSAAGPGGPVEVAEGLLAPTADDRLTAVPSRGEGAVPVLVTRTVTWEGDPVLESPGGEDLPARVVARFPALPLVEADGVYADLPRAAAGAPPTIPAAEVMVLARADAPAELLTALAEETGSQARPLERVTEQVRDATGATQAQAYLMTAICCLLVALLVLVTAVARQRGAWVRDVAALRALGITRATLRRSTVVEAVLLLVATGVAVVGGVYLAVALLLGRLGLVVVPEHAVALRTAVAPLPLVVPALLASLIVVVVLLRGRDVGSRESAPAVLREEAR</sequence>
<evidence type="ECO:0000256" key="3">
    <source>
        <dbReference type="ARBA" id="ARBA00022692"/>
    </source>
</evidence>
<keyword evidence="5 6" id="KW-0472">Membrane</keyword>
<comment type="caution">
    <text evidence="8">The sequence shown here is derived from an EMBL/GenBank/DDBJ whole genome shotgun (WGS) entry which is preliminary data.</text>
</comment>
<keyword evidence="3 6" id="KW-0812">Transmembrane</keyword>
<comment type="subcellular location">
    <subcellularLocation>
        <location evidence="1">Cell membrane</location>
        <topology evidence="1">Multi-pass membrane protein</topology>
    </subcellularLocation>
</comment>
<proteinExistence type="predicted"/>
<keyword evidence="4 6" id="KW-1133">Transmembrane helix</keyword>
<feature type="transmembrane region" description="Helical" evidence="6">
    <location>
        <begin position="732"/>
        <end position="752"/>
    </location>
</feature>
<dbReference type="Proteomes" id="UP000537326">
    <property type="component" value="Unassembled WGS sequence"/>
</dbReference>
<evidence type="ECO:0000256" key="5">
    <source>
        <dbReference type="ARBA" id="ARBA00023136"/>
    </source>
</evidence>
<feature type="transmembrane region" description="Helical" evidence="6">
    <location>
        <begin position="53"/>
        <end position="73"/>
    </location>
</feature>
<gene>
    <name evidence="8" type="ORF">BKA05_003503</name>
</gene>
<dbReference type="AlphaFoldDB" id="A0A7Y9YGS6"/>
<feature type="transmembrane region" description="Helical" evidence="6">
    <location>
        <begin position="637"/>
        <end position="658"/>
    </location>
</feature>
<feature type="transmembrane region" description="Helical" evidence="6">
    <location>
        <begin position="181"/>
        <end position="199"/>
    </location>
</feature>
<feature type="transmembrane region" description="Helical" evidence="6">
    <location>
        <begin position="211"/>
        <end position="236"/>
    </location>
</feature>
<evidence type="ECO:0000313" key="9">
    <source>
        <dbReference type="Proteomes" id="UP000537326"/>
    </source>
</evidence>
<feature type="transmembrane region" description="Helical" evidence="6">
    <location>
        <begin position="690"/>
        <end position="712"/>
    </location>
</feature>
<evidence type="ECO:0000256" key="2">
    <source>
        <dbReference type="ARBA" id="ARBA00022475"/>
    </source>
</evidence>
<feature type="transmembrane region" description="Helical" evidence="6">
    <location>
        <begin position="93"/>
        <end position="119"/>
    </location>
</feature>
<dbReference type="Pfam" id="PF02687">
    <property type="entry name" value="FtsX"/>
    <property type="match status" value="1"/>
</dbReference>
<feature type="domain" description="ABC3 transporter permease C-terminal" evidence="7">
    <location>
        <begin position="54"/>
        <end position="163"/>
    </location>
</feature>
<name>A0A7Y9YGS6_9ACTN</name>
<dbReference type="InterPro" id="IPR003838">
    <property type="entry name" value="ABC3_permease_C"/>
</dbReference>
<evidence type="ECO:0000313" key="8">
    <source>
        <dbReference type="EMBL" id="NYI11988.1"/>
    </source>
</evidence>
<keyword evidence="9" id="KW-1185">Reference proteome</keyword>
<evidence type="ECO:0000256" key="4">
    <source>
        <dbReference type="ARBA" id="ARBA00022989"/>
    </source>
</evidence>
<evidence type="ECO:0000259" key="7">
    <source>
        <dbReference type="Pfam" id="PF02687"/>
    </source>
</evidence>
<organism evidence="8 9">
    <name type="scientific">Nocardioides marinus</name>
    <dbReference type="NCBI Taxonomy" id="374514"/>
    <lineage>
        <taxon>Bacteria</taxon>
        <taxon>Bacillati</taxon>
        <taxon>Actinomycetota</taxon>
        <taxon>Actinomycetes</taxon>
        <taxon>Propionibacteriales</taxon>
        <taxon>Nocardioidaceae</taxon>
        <taxon>Nocardioides</taxon>
    </lineage>
</organism>
<feature type="transmembrane region" description="Helical" evidence="6">
    <location>
        <begin position="139"/>
        <end position="161"/>
    </location>
</feature>
<dbReference type="EMBL" id="JACBZI010000001">
    <property type="protein sequence ID" value="NYI11988.1"/>
    <property type="molecule type" value="Genomic_DNA"/>
</dbReference>
<accession>A0A7Y9YGS6</accession>
<evidence type="ECO:0000256" key="6">
    <source>
        <dbReference type="SAM" id="Phobius"/>
    </source>
</evidence>
<evidence type="ECO:0000256" key="1">
    <source>
        <dbReference type="ARBA" id="ARBA00004651"/>
    </source>
</evidence>